<protein>
    <submittedName>
        <fullName evidence="10">Lycopene cyclase domain-containing protein</fullName>
    </submittedName>
</protein>
<comment type="pathway">
    <text evidence="2">Carotenoid biosynthesis.</text>
</comment>
<evidence type="ECO:0000313" key="11">
    <source>
        <dbReference type="Proteomes" id="UP001219605"/>
    </source>
</evidence>
<dbReference type="EMBL" id="CP118615">
    <property type="protein sequence ID" value="WDZ84373.1"/>
    <property type="molecule type" value="Genomic_DNA"/>
</dbReference>
<keyword evidence="5 8" id="KW-1133">Transmembrane helix</keyword>
<keyword evidence="7" id="KW-0413">Isomerase</keyword>
<keyword evidence="11" id="KW-1185">Reference proteome</keyword>
<name>A0ABY7ZND3_9ACTN</name>
<feature type="transmembrane region" description="Helical" evidence="8">
    <location>
        <begin position="31"/>
        <end position="50"/>
    </location>
</feature>
<evidence type="ECO:0000313" key="10">
    <source>
        <dbReference type="EMBL" id="WDZ84373.1"/>
    </source>
</evidence>
<evidence type="ECO:0000256" key="6">
    <source>
        <dbReference type="ARBA" id="ARBA00023136"/>
    </source>
</evidence>
<evidence type="ECO:0000256" key="5">
    <source>
        <dbReference type="ARBA" id="ARBA00022989"/>
    </source>
</evidence>
<dbReference type="NCBIfam" id="TIGR03462">
    <property type="entry name" value="CarR_dom_SF"/>
    <property type="match status" value="1"/>
</dbReference>
<evidence type="ECO:0000256" key="7">
    <source>
        <dbReference type="ARBA" id="ARBA00023235"/>
    </source>
</evidence>
<gene>
    <name evidence="10" type="ORF">PVK37_28670</name>
</gene>
<keyword evidence="3 8" id="KW-0812">Transmembrane</keyword>
<keyword evidence="4" id="KW-0125">Carotenoid biosynthesis</keyword>
<reference evidence="10 11" key="1">
    <citation type="submission" date="2023-02" db="EMBL/GenBank/DDBJ databases">
        <authorList>
            <person name="Mo P."/>
        </authorList>
    </citation>
    <scope>NUCLEOTIDE SEQUENCE [LARGE SCALE GENOMIC DNA]</scope>
    <source>
        <strain evidence="10 11">HUAS 3</strain>
    </source>
</reference>
<evidence type="ECO:0000256" key="4">
    <source>
        <dbReference type="ARBA" id="ARBA00022746"/>
    </source>
</evidence>
<evidence type="ECO:0000259" key="9">
    <source>
        <dbReference type="Pfam" id="PF18916"/>
    </source>
</evidence>
<feature type="domain" description="Lycopene cyclase" evidence="9">
    <location>
        <begin position="2"/>
        <end position="91"/>
    </location>
</feature>
<dbReference type="Pfam" id="PF18916">
    <property type="entry name" value="Lycopene_cyc"/>
    <property type="match status" value="1"/>
</dbReference>
<dbReference type="RefSeq" id="WP_275030935.1">
    <property type="nucleotide sequence ID" value="NZ_CP118615.1"/>
</dbReference>
<evidence type="ECO:0000256" key="1">
    <source>
        <dbReference type="ARBA" id="ARBA00004141"/>
    </source>
</evidence>
<feature type="transmembrane region" description="Helical" evidence="8">
    <location>
        <begin position="76"/>
        <end position="93"/>
    </location>
</feature>
<evidence type="ECO:0000256" key="8">
    <source>
        <dbReference type="SAM" id="Phobius"/>
    </source>
</evidence>
<dbReference type="Proteomes" id="UP001219605">
    <property type="component" value="Chromosome"/>
</dbReference>
<evidence type="ECO:0000256" key="3">
    <source>
        <dbReference type="ARBA" id="ARBA00022692"/>
    </source>
</evidence>
<sequence>MTYTAAALLGVVCVAGIDLFVLRTRLLLRPVFWATYPIIVFFQLISNGILTGRDIVRYDPAAIIGVRLVYAPVEDLVFGFALVLLTLSVWVWLGRRGVQPTPRAGENSLLLRLLRRRTRTPHP</sequence>
<organism evidence="10 11">
    <name type="scientific">Micromonospora cathayae</name>
    <dbReference type="NCBI Taxonomy" id="3028804"/>
    <lineage>
        <taxon>Bacteria</taxon>
        <taxon>Bacillati</taxon>
        <taxon>Actinomycetota</taxon>
        <taxon>Actinomycetes</taxon>
        <taxon>Micromonosporales</taxon>
        <taxon>Micromonosporaceae</taxon>
        <taxon>Micromonospora</taxon>
    </lineage>
</organism>
<comment type="subcellular location">
    <subcellularLocation>
        <location evidence="1">Membrane</location>
        <topology evidence="1">Multi-pass membrane protein</topology>
    </subcellularLocation>
</comment>
<proteinExistence type="predicted"/>
<accession>A0ABY7ZND3</accession>
<feature type="transmembrane region" description="Helical" evidence="8">
    <location>
        <begin position="6"/>
        <end position="24"/>
    </location>
</feature>
<keyword evidence="6 8" id="KW-0472">Membrane</keyword>
<evidence type="ECO:0000256" key="2">
    <source>
        <dbReference type="ARBA" id="ARBA00004829"/>
    </source>
</evidence>
<dbReference type="InterPro" id="IPR017825">
    <property type="entry name" value="Lycopene_cyclase_dom"/>
</dbReference>